<sequence>MSSSSDSQVAERDPTGQYVRYNEILGEGLWKKVYKGFDEVNGIEIAWNVVALTGRVLNSSFDLWHVIAEAKMMKLLDHKNIMKCYHFWLDCENSKLHLITEIFSSETLLHYICKHVPVNHTSIKNWCRQILNGLHYLHTRDPPIAHRDVKLMNVFVDGNSGTVKLGDFGMARLIEPESTVYTCCGTILYMAPEMFGGNYNEMVDIYAFGICVLQMITREKLHPECRNSEQIYAKIKAGIKPGILKKVRNPEIKQFLDMCFAPACFRYPAIELLNHPFLAVVRQAKSRLSQAELSLSQVTSAQVDGLMQLVKEIKCEDKIFKLQGSMKRNVIVPMSLSISYNVGVRGRIKVENKMKFEYPMGMETGNIDEFVKEKIATEVKLSSEDVAVVTEIIKELRTEILDLHHQELISEELDYNLGNFFDERRYAPLTFFEPIEDESEAENNGMLSCLGNLLSSVCSNP</sequence>
<dbReference type="OrthoDB" id="4062651at2759"/>
<dbReference type="Proteomes" id="UP000813463">
    <property type="component" value="Chromosome 2"/>
</dbReference>
<evidence type="ECO:0000256" key="8">
    <source>
        <dbReference type="ARBA" id="ARBA00048679"/>
    </source>
</evidence>
<dbReference type="Gene3D" id="1.10.510.10">
    <property type="entry name" value="Transferase(Phosphotransferase) domain 1"/>
    <property type="match status" value="1"/>
</dbReference>
<dbReference type="AlphaFoldDB" id="A0A9R0I3P8"/>
<dbReference type="GO" id="GO:0004674">
    <property type="term" value="F:protein serine/threonine kinase activity"/>
    <property type="evidence" value="ECO:0000318"/>
    <property type="project" value="GO_Central"/>
</dbReference>
<keyword evidence="4" id="KW-0547">Nucleotide-binding</keyword>
<dbReference type="InterPro" id="IPR008271">
    <property type="entry name" value="Ser/Thr_kinase_AS"/>
</dbReference>
<keyword evidence="10" id="KW-1185">Reference proteome</keyword>
<dbReference type="GO" id="GO:0005737">
    <property type="term" value="C:cytoplasm"/>
    <property type="evidence" value="ECO:0000318"/>
    <property type="project" value="GO_Central"/>
</dbReference>
<evidence type="ECO:0000256" key="4">
    <source>
        <dbReference type="ARBA" id="ARBA00022741"/>
    </source>
</evidence>
<keyword evidence="6" id="KW-0067">ATP-binding</keyword>
<comment type="catalytic activity">
    <reaction evidence="8">
        <text>L-seryl-[protein] + ATP = O-phospho-L-seryl-[protein] + ADP + H(+)</text>
        <dbReference type="Rhea" id="RHEA:17989"/>
        <dbReference type="Rhea" id="RHEA-COMP:9863"/>
        <dbReference type="Rhea" id="RHEA-COMP:11604"/>
        <dbReference type="ChEBI" id="CHEBI:15378"/>
        <dbReference type="ChEBI" id="CHEBI:29999"/>
        <dbReference type="ChEBI" id="CHEBI:30616"/>
        <dbReference type="ChEBI" id="CHEBI:83421"/>
        <dbReference type="ChEBI" id="CHEBI:456216"/>
        <dbReference type="EC" id="2.7.11.1"/>
    </reaction>
</comment>
<dbReference type="InterPro" id="IPR000719">
    <property type="entry name" value="Prot_kinase_dom"/>
</dbReference>
<gene>
    <name evidence="11" type="primary">LOC110782198</name>
</gene>
<dbReference type="InterPro" id="IPR011009">
    <property type="entry name" value="Kinase-like_dom_sf"/>
</dbReference>
<evidence type="ECO:0000256" key="6">
    <source>
        <dbReference type="ARBA" id="ARBA00022840"/>
    </source>
</evidence>
<dbReference type="RefSeq" id="XP_021842017.1">
    <property type="nucleotide sequence ID" value="XM_021986325.2"/>
</dbReference>
<name>A0A9R0I3P8_SPIOL</name>
<reference evidence="10" key="1">
    <citation type="journal article" date="2021" name="Nat. Commun.">
        <title>Genomic analyses provide insights into spinach domestication and the genetic basis of agronomic traits.</title>
        <authorList>
            <person name="Cai X."/>
            <person name="Sun X."/>
            <person name="Xu C."/>
            <person name="Sun H."/>
            <person name="Wang X."/>
            <person name="Ge C."/>
            <person name="Zhang Z."/>
            <person name="Wang Q."/>
            <person name="Fei Z."/>
            <person name="Jiao C."/>
            <person name="Wang Q."/>
        </authorList>
    </citation>
    <scope>NUCLEOTIDE SEQUENCE [LARGE SCALE GENOMIC DNA]</scope>
    <source>
        <strain evidence="10">cv. Varoflay</strain>
    </source>
</reference>
<dbReference type="GO" id="GO:0005524">
    <property type="term" value="F:ATP binding"/>
    <property type="evidence" value="ECO:0007669"/>
    <property type="project" value="UniProtKB-KW"/>
</dbReference>
<dbReference type="PANTHER" id="PTHR13902">
    <property type="entry name" value="SERINE/THREONINE-PROTEIN KINASE WNK WITH NO LYSINE -RELATED"/>
    <property type="match status" value="1"/>
</dbReference>
<keyword evidence="2" id="KW-0723">Serine/threonine-protein kinase</keyword>
<dbReference type="FunFam" id="3.30.200.20:FF:000075">
    <property type="entry name" value="Probable serine/threonine-protein kinase WNK1"/>
    <property type="match status" value="1"/>
</dbReference>
<dbReference type="Pfam" id="PF00069">
    <property type="entry name" value="Pkinase"/>
    <property type="match status" value="1"/>
</dbReference>
<dbReference type="EC" id="2.7.11.1" evidence="1"/>
<evidence type="ECO:0000259" key="9">
    <source>
        <dbReference type="PROSITE" id="PS50011"/>
    </source>
</evidence>
<evidence type="ECO:0000256" key="3">
    <source>
        <dbReference type="ARBA" id="ARBA00022679"/>
    </source>
</evidence>
<feature type="domain" description="Protein kinase" evidence="9">
    <location>
        <begin position="19"/>
        <end position="278"/>
    </location>
</feature>
<comment type="catalytic activity">
    <reaction evidence="7">
        <text>L-threonyl-[protein] + ATP = O-phospho-L-threonyl-[protein] + ADP + H(+)</text>
        <dbReference type="Rhea" id="RHEA:46608"/>
        <dbReference type="Rhea" id="RHEA-COMP:11060"/>
        <dbReference type="Rhea" id="RHEA-COMP:11605"/>
        <dbReference type="ChEBI" id="CHEBI:15378"/>
        <dbReference type="ChEBI" id="CHEBI:30013"/>
        <dbReference type="ChEBI" id="CHEBI:30616"/>
        <dbReference type="ChEBI" id="CHEBI:61977"/>
        <dbReference type="ChEBI" id="CHEBI:456216"/>
        <dbReference type="EC" id="2.7.11.1"/>
    </reaction>
</comment>
<evidence type="ECO:0000313" key="11">
    <source>
        <dbReference type="RefSeq" id="XP_021842017.1"/>
    </source>
</evidence>
<dbReference type="InterPro" id="IPR050588">
    <property type="entry name" value="WNK_Ser-Thr_kinase"/>
</dbReference>
<reference evidence="11" key="2">
    <citation type="submission" date="2025-08" db="UniProtKB">
        <authorList>
            <consortium name="RefSeq"/>
        </authorList>
    </citation>
    <scope>IDENTIFICATION</scope>
    <source>
        <tissue evidence="11">Leaf</tissue>
    </source>
</reference>
<organism evidence="10 11">
    <name type="scientific">Spinacia oleracea</name>
    <name type="common">Spinach</name>
    <dbReference type="NCBI Taxonomy" id="3562"/>
    <lineage>
        <taxon>Eukaryota</taxon>
        <taxon>Viridiplantae</taxon>
        <taxon>Streptophyta</taxon>
        <taxon>Embryophyta</taxon>
        <taxon>Tracheophyta</taxon>
        <taxon>Spermatophyta</taxon>
        <taxon>Magnoliopsida</taxon>
        <taxon>eudicotyledons</taxon>
        <taxon>Gunneridae</taxon>
        <taxon>Pentapetalae</taxon>
        <taxon>Caryophyllales</taxon>
        <taxon>Chenopodiaceae</taxon>
        <taxon>Chenopodioideae</taxon>
        <taxon>Anserineae</taxon>
        <taxon>Spinacia</taxon>
    </lineage>
</organism>
<evidence type="ECO:0000256" key="7">
    <source>
        <dbReference type="ARBA" id="ARBA00047899"/>
    </source>
</evidence>
<dbReference type="GeneID" id="110782198"/>
<dbReference type="KEGG" id="soe:110782198"/>
<protein>
    <recommendedName>
        <fullName evidence="1">non-specific serine/threonine protein kinase</fullName>
        <ecNumber evidence="1">2.7.11.1</ecNumber>
    </recommendedName>
</protein>
<dbReference type="GO" id="GO:0035556">
    <property type="term" value="P:intracellular signal transduction"/>
    <property type="evidence" value="ECO:0000318"/>
    <property type="project" value="GO_Central"/>
</dbReference>
<proteinExistence type="predicted"/>
<accession>A0A9R0I3P8</accession>
<dbReference type="PROSITE" id="PS00108">
    <property type="entry name" value="PROTEIN_KINASE_ST"/>
    <property type="match status" value="1"/>
</dbReference>
<keyword evidence="3" id="KW-0808">Transferase</keyword>
<dbReference type="PROSITE" id="PS50011">
    <property type="entry name" value="PROTEIN_KINASE_DOM"/>
    <property type="match status" value="1"/>
</dbReference>
<evidence type="ECO:0000256" key="2">
    <source>
        <dbReference type="ARBA" id="ARBA00022527"/>
    </source>
</evidence>
<dbReference type="Gene3D" id="3.30.200.20">
    <property type="entry name" value="Phosphorylase Kinase, domain 1"/>
    <property type="match status" value="1"/>
</dbReference>
<keyword evidence="5 11" id="KW-0418">Kinase</keyword>
<dbReference type="SMART" id="SM00220">
    <property type="entry name" value="S_TKc"/>
    <property type="match status" value="1"/>
</dbReference>
<evidence type="ECO:0000256" key="1">
    <source>
        <dbReference type="ARBA" id="ARBA00012513"/>
    </source>
</evidence>
<dbReference type="SUPFAM" id="SSF56112">
    <property type="entry name" value="Protein kinase-like (PK-like)"/>
    <property type="match status" value="1"/>
</dbReference>
<evidence type="ECO:0000256" key="5">
    <source>
        <dbReference type="ARBA" id="ARBA00022777"/>
    </source>
</evidence>
<evidence type="ECO:0000313" key="10">
    <source>
        <dbReference type="Proteomes" id="UP000813463"/>
    </source>
</evidence>